<dbReference type="InterPro" id="IPR046896">
    <property type="entry name" value="Cup1-like_N"/>
</dbReference>
<reference evidence="2" key="1">
    <citation type="submission" date="2022-08" db="EMBL/GenBank/DDBJ databases">
        <authorList>
            <person name="Kallberg Y."/>
            <person name="Tangrot J."/>
            <person name="Rosling A."/>
        </authorList>
    </citation>
    <scope>NUCLEOTIDE SEQUENCE</scope>
    <source>
        <strain evidence="2">Wild A</strain>
    </source>
</reference>
<name>A0A9W4SM21_9GLOM</name>
<evidence type="ECO:0000313" key="3">
    <source>
        <dbReference type="Proteomes" id="UP001153678"/>
    </source>
</evidence>
<organism evidence="2 3">
    <name type="scientific">Funneliformis geosporum</name>
    <dbReference type="NCBI Taxonomy" id="1117311"/>
    <lineage>
        <taxon>Eukaryota</taxon>
        <taxon>Fungi</taxon>
        <taxon>Fungi incertae sedis</taxon>
        <taxon>Mucoromycota</taxon>
        <taxon>Glomeromycotina</taxon>
        <taxon>Glomeromycetes</taxon>
        <taxon>Glomerales</taxon>
        <taxon>Glomeraceae</taxon>
        <taxon>Funneliformis</taxon>
    </lineage>
</organism>
<gene>
    <name evidence="2" type="ORF">FWILDA_LOCUS6563</name>
</gene>
<accession>A0A9W4SM21</accession>
<dbReference type="AlphaFoldDB" id="A0A9W4SM21"/>
<protein>
    <submittedName>
        <fullName evidence="2">13771_t:CDS:1</fullName>
    </submittedName>
</protein>
<sequence length="367" mass="44575">MSKLIPRLVSSRLFKHEWHTICPQPVSQNRIWSSCEDKGYERQQLQWIKLAYIAIRINAINANTLIKYLIVDPFPNQCCTTKKKYAYFKKMSLQSLRNKPRRPFWKLPQHRLPVLSLYKSLLKLSKSFPDDIHQKYLFYHIRQKFRLRRHETSITKTINYLTEAQECKSTIVKALKGDKEAFQYIDDLAWGRKGRLKELENWKKPKLHKFVKDTRTYGNRARDPHPSYRIPLDKRLYTPPEYKEPIKIFPKKKHPFRPNLRRYTVVTQLGYKLWRVRGWKQPTWISLMMNKRIKAHQRRIDRYHQLEEQLAMVRLEQRMLRMLDPTLAQEEKEFEKRILNELNESKKYHDRILKMQAKKDELDDADI</sequence>
<proteinExistence type="predicted"/>
<feature type="domain" description="LYR motif-containing protein Cup1-like N-terminal" evidence="1">
    <location>
        <begin position="117"/>
        <end position="197"/>
    </location>
</feature>
<dbReference type="Pfam" id="PF20263">
    <property type="entry name" value="LYRM2-like"/>
    <property type="match status" value="1"/>
</dbReference>
<evidence type="ECO:0000313" key="2">
    <source>
        <dbReference type="EMBL" id="CAI2174381.1"/>
    </source>
</evidence>
<keyword evidence="3" id="KW-1185">Reference proteome</keyword>
<comment type="caution">
    <text evidence="2">The sequence shown here is derived from an EMBL/GenBank/DDBJ whole genome shotgun (WGS) entry which is preliminary data.</text>
</comment>
<dbReference type="OrthoDB" id="2571149at2759"/>
<dbReference type="EMBL" id="CAMKVN010001204">
    <property type="protein sequence ID" value="CAI2174381.1"/>
    <property type="molecule type" value="Genomic_DNA"/>
</dbReference>
<evidence type="ECO:0000259" key="1">
    <source>
        <dbReference type="Pfam" id="PF20263"/>
    </source>
</evidence>
<dbReference type="Proteomes" id="UP001153678">
    <property type="component" value="Unassembled WGS sequence"/>
</dbReference>